<dbReference type="RefSeq" id="WP_087137235.1">
    <property type="nucleotide sequence ID" value="NZ_FUKR01000048.1"/>
</dbReference>
<dbReference type="InterPro" id="IPR051948">
    <property type="entry name" value="Hsp70_co-chaperone_J-domain"/>
</dbReference>
<feature type="domain" description="J" evidence="3">
    <location>
        <begin position="9"/>
        <end position="70"/>
    </location>
</feature>
<dbReference type="SUPFAM" id="SSF46565">
    <property type="entry name" value="Chaperone J-domain"/>
    <property type="match status" value="1"/>
</dbReference>
<dbReference type="PRINTS" id="PR00625">
    <property type="entry name" value="JDOMAIN"/>
</dbReference>
<gene>
    <name evidence="4" type="ORF">FM119_08475</name>
</gene>
<evidence type="ECO:0000313" key="5">
    <source>
        <dbReference type="Proteomes" id="UP000196778"/>
    </source>
</evidence>
<dbReference type="GO" id="GO:0051087">
    <property type="term" value="F:protein-folding chaperone binding"/>
    <property type="evidence" value="ECO:0007669"/>
    <property type="project" value="TreeGrafter"/>
</dbReference>
<dbReference type="PANTHER" id="PTHR44360:SF1">
    <property type="entry name" value="DNAJ HOMOLOG SUBFAMILY B MEMBER 9"/>
    <property type="match status" value="1"/>
</dbReference>
<feature type="compositionally biased region" description="Low complexity" evidence="2">
    <location>
        <begin position="77"/>
        <end position="92"/>
    </location>
</feature>
<sequence length="324" mass="33816">MSPSPADPTPYEVLGVPRDVDDDALKSAYRRALRRSHPDTGGSDAQFTAVQRAWAVIGDPELRRRYDGGTGQASPSGTARFTGTEAGATAAPGGYGPAAGGTGAGASGRSGSVRARSYGHPGGLSRERYLAALREWVGLGDPIPDPYDPALVHSAPPAVRRLLAEALAEESTARIVSGLGIGFTVWNDVAVDRELEKIDHVVLGPAGLFALNSQDFGAGVSLSRGELVGDAVGDEKPLRTLTRASRALGRSVGVRFTGSLIVVPDDALELPLDLIARGRGAGSGVLRSSALPMVLRNGVRPGERLSIEDAFDVRTRLQNGLRLL</sequence>
<dbReference type="Gene3D" id="1.10.287.110">
    <property type="entry name" value="DnaJ domain"/>
    <property type="match status" value="1"/>
</dbReference>
<feature type="compositionally biased region" description="Low complexity" evidence="2">
    <location>
        <begin position="109"/>
        <end position="119"/>
    </location>
</feature>
<dbReference type="Proteomes" id="UP000196778">
    <property type="component" value="Unassembled WGS sequence"/>
</dbReference>
<evidence type="ECO:0000256" key="2">
    <source>
        <dbReference type="SAM" id="MobiDB-lite"/>
    </source>
</evidence>
<evidence type="ECO:0000256" key="1">
    <source>
        <dbReference type="ARBA" id="ARBA00023186"/>
    </source>
</evidence>
<dbReference type="InterPro" id="IPR036869">
    <property type="entry name" value="J_dom_sf"/>
</dbReference>
<reference evidence="5" key="1">
    <citation type="submission" date="2017-02" db="EMBL/GenBank/DDBJ databases">
        <authorList>
            <person name="Dridi B."/>
        </authorList>
    </citation>
    <scope>NUCLEOTIDE SEQUENCE [LARGE SCALE GENOMIC DNA]</scope>
    <source>
        <strain evidence="5">EB411</strain>
    </source>
</reference>
<feature type="region of interest" description="Disordered" evidence="2">
    <location>
        <begin position="63"/>
        <end position="94"/>
    </location>
</feature>
<protein>
    <submittedName>
        <fullName evidence="4">DnaJ-class molecular chaperone CbpA</fullName>
    </submittedName>
</protein>
<dbReference type="Pfam" id="PF00226">
    <property type="entry name" value="DnaJ"/>
    <property type="match status" value="1"/>
</dbReference>
<dbReference type="SMART" id="SM00271">
    <property type="entry name" value="DnaJ"/>
    <property type="match status" value="1"/>
</dbReference>
<dbReference type="GO" id="GO:0051787">
    <property type="term" value="F:misfolded protein binding"/>
    <property type="evidence" value="ECO:0007669"/>
    <property type="project" value="TreeGrafter"/>
</dbReference>
<dbReference type="CDD" id="cd06257">
    <property type="entry name" value="DnaJ"/>
    <property type="match status" value="1"/>
</dbReference>
<organism evidence="4 5">
    <name type="scientific">Mycetocola reblochoni REB411</name>
    <dbReference type="NCBI Taxonomy" id="1255698"/>
    <lineage>
        <taxon>Bacteria</taxon>
        <taxon>Bacillati</taxon>
        <taxon>Actinomycetota</taxon>
        <taxon>Actinomycetes</taxon>
        <taxon>Micrococcales</taxon>
        <taxon>Microbacteriaceae</taxon>
        <taxon>Mycetocola</taxon>
    </lineage>
</organism>
<proteinExistence type="predicted"/>
<name>A0A1R4JNC4_9MICO</name>
<dbReference type="PANTHER" id="PTHR44360">
    <property type="entry name" value="DNAJ HOMOLOG SUBFAMILY B MEMBER 9"/>
    <property type="match status" value="1"/>
</dbReference>
<dbReference type="PROSITE" id="PS50076">
    <property type="entry name" value="DNAJ_2"/>
    <property type="match status" value="1"/>
</dbReference>
<dbReference type="AlphaFoldDB" id="A0A1R4JNC4"/>
<keyword evidence="5" id="KW-1185">Reference proteome</keyword>
<dbReference type="OrthoDB" id="5242140at2"/>
<feature type="region of interest" description="Disordered" evidence="2">
    <location>
        <begin position="100"/>
        <end position="119"/>
    </location>
</feature>
<accession>A0A1R4JNC4</accession>
<dbReference type="InterPro" id="IPR001623">
    <property type="entry name" value="DnaJ_domain"/>
</dbReference>
<dbReference type="GO" id="GO:0036503">
    <property type="term" value="P:ERAD pathway"/>
    <property type="evidence" value="ECO:0007669"/>
    <property type="project" value="TreeGrafter"/>
</dbReference>
<evidence type="ECO:0000313" key="4">
    <source>
        <dbReference type="EMBL" id="SJN33550.1"/>
    </source>
</evidence>
<evidence type="ECO:0000259" key="3">
    <source>
        <dbReference type="PROSITE" id="PS50076"/>
    </source>
</evidence>
<dbReference type="EMBL" id="FUKR01000048">
    <property type="protein sequence ID" value="SJN33550.1"/>
    <property type="molecule type" value="Genomic_DNA"/>
</dbReference>
<keyword evidence="1" id="KW-0143">Chaperone</keyword>